<dbReference type="PROSITE" id="PS00211">
    <property type="entry name" value="ABC_TRANSPORTER_1"/>
    <property type="match status" value="1"/>
</dbReference>
<keyword evidence="4" id="KW-1278">Translocase</keyword>
<keyword evidence="2" id="KW-0547">Nucleotide-binding</keyword>
<dbReference type="Gene3D" id="3.40.50.300">
    <property type="entry name" value="P-loop containing nucleotide triphosphate hydrolases"/>
    <property type="match status" value="1"/>
</dbReference>
<feature type="domain" description="ABC transporter" evidence="5">
    <location>
        <begin position="4"/>
        <end position="240"/>
    </location>
</feature>
<dbReference type="FunFam" id="3.40.50.300:FF:000134">
    <property type="entry name" value="Iron-enterobactin ABC transporter ATP-binding protein"/>
    <property type="match status" value="1"/>
</dbReference>
<proteinExistence type="predicted"/>
<name>A0A485MA20_9ZZZZ</name>
<dbReference type="Pfam" id="PF00005">
    <property type="entry name" value="ABC_tran"/>
    <property type="match status" value="1"/>
</dbReference>
<organism evidence="6">
    <name type="scientific">anaerobic digester metagenome</name>
    <dbReference type="NCBI Taxonomy" id="1263854"/>
    <lineage>
        <taxon>unclassified sequences</taxon>
        <taxon>metagenomes</taxon>
        <taxon>ecological metagenomes</taxon>
    </lineage>
</organism>
<evidence type="ECO:0000256" key="2">
    <source>
        <dbReference type="ARBA" id="ARBA00022741"/>
    </source>
</evidence>
<dbReference type="InterPro" id="IPR027417">
    <property type="entry name" value="P-loop_NTPase"/>
</dbReference>
<dbReference type="InterPro" id="IPR003439">
    <property type="entry name" value="ABC_transporter-like_ATP-bd"/>
</dbReference>
<dbReference type="InterPro" id="IPR017871">
    <property type="entry name" value="ABC_transporter-like_CS"/>
</dbReference>
<sequence>MDLLSVQHITAGYERKSVIRDITFTVPFRSVMGIIGPNGAGKTTLFRTIGRVLQPMDGKILYRGRDLAGIPRREFARKVAVIPQFHSAPPPFTVEEFVSLGRYPHRGRLSPLTREDREIIAENLNLLSLEGFSDRKVSALSGGELQRVVLAQGLVQKPELLLMDEPTAHLDITHKIRVLDLVYSLSKQAGLTVLIILHDLNLAGAYCDRVLIMKGGEVHSSGTPGSVLTRETIEEVYHTPVRVGKDPVTAKPHIYFLPQAGTTADATGE</sequence>
<dbReference type="CDD" id="cd03214">
    <property type="entry name" value="ABC_Iron-Siderophores_B12_Hemin"/>
    <property type="match status" value="1"/>
</dbReference>
<protein>
    <submittedName>
        <fullName evidence="6">Putative siderophore transport system ATP-binding protein YusV</fullName>
    </submittedName>
</protein>
<dbReference type="GO" id="GO:0016887">
    <property type="term" value="F:ATP hydrolysis activity"/>
    <property type="evidence" value="ECO:0007669"/>
    <property type="project" value="InterPro"/>
</dbReference>
<dbReference type="SUPFAM" id="SSF52540">
    <property type="entry name" value="P-loop containing nucleoside triphosphate hydrolases"/>
    <property type="match status" value="1"/>
</dbReference>
<evidence type="ECO:0000256" key="1">
    <source>
        <dbReference type="ARBA" id="ARBA00022448"/>
    </source>
</evidence>
<evidence type="ECO:0000259" key="5">
    <source>
        <dbReference type="PROSITE" id="PS50893"/>
    </source>
</evidence>
<dbReference type="PANTHER" id="PTHR42794:SF1">
    <property type="entry name" value="HEMIN IMPORT ATP-BINDING PROTEIN HMUV"/>
    <property type="match status" value="1"/>
</dbReference>
<keyword evidence="1" id="KW-0813">Transport</keyword>
<dbReference type="SMART" id="SM00382">
    <property type="entry name" value="AAA"/>
    <property type="match status" value="1"/>
</dbReference>
<keyword evidence="3 6" id="KW-0067">ATP-binding</keyword>
<evidence type="ECO:0000256" key="3">
    <source>
        <dbReference type="ARBA" id="ARBA00022840"/>
    </source>
</evidence>
<dbReference type="EMBL" id="CAADRM010000129">
    <property type="protein sequence ID" value="VFU17198.1"/>
    <property type="molecule type" value="Genomic_DNA"/>
</dbReference>
<dbReference type="PROSITE" id="PS50893">
    <property type="entry name" value="ABC_TRANSPORTER_2"/>
    <property type="match status" value="1"/>
</dbReference>
<dbReference type="GO" id="GO:0005524">
    <property type="term" value="F:ATP binding"/>
    <property type="evidence" value="ECO:0007669"/>
    <property type="project" value="UniProtKB-KW"/>
</dbReference>
<dbReference type="PANTHER" id="PTHR42794">
    <property type="entry name" value="HEMIN IMPORT ATP-BINDING PROTEIN HMUV"/>
    <property type="match status" value="1"/>
</dbReference>
<evidence type="ECO:0000256" key="4">
    <source>
        <dbReference type="ARBA" id="ARBA00022967"/>
    </source>
</evidence>
<dbReference type="InterPro" id="IPR003593">
    <property type="entry name" value="AAA+_ATPase"/>
</dbReference>
<dbReference type="AlphaFoldDB" id="A0A485MA20"/>
<reference evidence="6" key="1">
    <citation type="submission" date="2019-03" db="EMBL/GenBank/DDBJ databases">
        <authorList>
            <person name="Hao L."/>
        </authorList>
    </citation>
    <scope>NUCLEOTIDE SEQUENCE</scope>
</reference>
<gene>
    <name evidence="6" type="primary">yusV</name>
    <name evidence="6" type="ORF">SCFA_630012</name>
</gene>
<evidence type="ECO:0000313" key="6">
    <source>
        <dbReference type="EMBL" id="VFU17198.1"/>
    </source>
</evidence>
<accession>A0A485MA20</accession>